<dbReference type="EMBL" id="CAKOFQ010007099">
    <property type="protein sequence ID" value="CAH1990870.1"/>
    <property type="molecule type" value="Genomic_DNA"/>
</dbReference>
<reference evidence="1" key="1">
    <citation type="submission" date="2022-03" db="EMBL/GenBank/DDBJ databases">
        <authorList>
            <person name="Sayadi A."/>
        </authorList>
    </citation>
    <scope>NUCLEOTIDE SEQUENCE</scope>
</reference>
<evidence type="ECO:0000313" key="2">
    <source>
        <dbReference type="Proteomes" id="UP001152888"/>
    </source>
</evidence>
<comment type="caution">
    <text evidence="1">The sequence shown here is derived from an EMBL/GenBank/DDBJ whole genome shotgun (WGS) entry which is preliminary data.</text>
</comment>
<organism evidence="1 2">
    <name type="scientific">Acanthoscelides obtectus</name>
    <name type="common">Bean weevil</name>
    <name type="synonym">Bruchus obtectus</name>
    <dbReference type="NCBI Taxonomy" id="200917"/>
    <lineage>
        <taxon>Eukaryota</taxon>
        <taxon>Metazoa</taxon>
        <taxon>Ecdysozoa</taxon>
        <taxon>Arthropoda</taxon>
        <taxon>Hexapoda</taxon>
        <taxon>Insecta</taxon>
        <taxon>Pterygota</taxon>
        <taxon>Neoptera</taxon>
        <taxon>Endopterygota</taxon>
        <taxon>Coleoptera</taxon>
        <taxon>Polyphaga</taxon>
        <taxon>Cucujiformia</taxon>
        <taxon>Chrysomeloidea</taxon>
        <taxon>Chrysomelidae</taxon>
        <taxon>Bruchinae</taxon>
        <taxon>Bruchini</taxon>
        <taxon>Acanthoscelides</taxon>
    </lineage>
</organism>
<proteinExistence type="predicted"/>
<gene>
    <name evidence="1" type="ORF">ACAOBT_LOCUS19927</name>
</gene>
<dbReference type="AlphaFoldDB" id="A0A9P0PLY8"/>
<dbReference type="Proteomes" id="UP001152888">
    <property type="component" value="Unassembled WGS sequence"/>
</dbReference>
<name>A0A9P0PLY8_ACAOB</name>
<keyword evidence="2" id="KW-1185">Reference proteome</keyword>
<protein>
    <submittedName>
        <fullName evidence="1">Uncharacterized protein</fullName>
    </submittedName>
</protein>
<sequence length="149" mass="17532">MDCGVFNEALVEEVSRNRFDIANKTNGSKNRGNEASTSQYSPEELEFGHIIVTGGFLEIFLRVKYQLVSLIVQPYKNHRELDAVLQCIENSAVFLLFHMHPQHIYLDTPQQLVEYFRNRFITFFEKLNYGRYSYVIIKPFQPSDFRVKK</sequence>
<accession>A0A9P0PLY8</accession>
<evidence type="ECO:0000313" key="1">
    <source>
        <dbReference type="EMBL" id="CAH1990870.1"/>
    </source>
</evidence>